<keyword evidence="1" id="KW-0732">Signal</keyword>
<dbReference type="Proteomes" id="UP001234178">
    <property type="component" value="Unassembled WGS sequence"/>
</dbReference>
<sequence length="67" mass="7215">MLQRLFHCQVGLLTLLLTLVVLAVVKAAVVVVPDQETSIPTDGPSERTFGLIGLVASIWAVLRRTMG</sequence>
<accession>A0ABQ9YU39</accession>
<evidence type="ECO:0000256" key="1">
    <source>
        <dbReference type="SAM" id="SignalP"/>
    </source>
</evidence>
<organism evidence="2 3">
    <name type="scientific">Daphnia magna</name>
    <dbReference type="NCBI Taxonomy" id="35525"/>
    <lineage>
        <taxon>Eukaryota</taxon>
        <taxon>Metazoa</taxon>
        <taxon>Ecdysozoa</taxon>
        <taxon>Arthropoda</taxon>
        <taxon>Crustacea</taxon>
        <taxon>Branchiopoda</taxon>
        <taxon>Diplostraca</taxon>
        <taxon>Cladocera</taxon>
        <taxon>Anomopoda</taxon>
        <taxon>Daphniidae</taxon>
        <taxon>Daphnia</taxon>
    </lineage>
</organism>
<feature type="chain" id="PRO_5045402455" description="Secreted peptide" evidence="1">
    <location>
        <begin position="28"/>
        <end position="67"/>
    </location>
</feature>
<evidence type="ECO:0000313" key="2">
    <source>
        <dbReference type="EMBL" id="KAK4004076.1"/>
    </source>
</evidence>
<gene>
    <name evidence="2" type="ORF">OUZ56_005819</name>
</gene>
<keyword evidence="3" id="KW-1185">Reference proteome</keyword>
<name>A0ABQ9YU39_9CRUS</name>
<proteinExistence type="predicted"/>
<protein>
    <recommendedName>
        <fullName evidence="4">Secreted peptide</fullName>
    </recommendedName>
</protein>
<reference evidence="2 3" key="1">
    <citation type="journal article" date="2023" name="Nucleic Acids Res.">
        <title>The hologenome of Daphnia magna reveals possible DNA methylation and microbiome-mediated evolution of the host genome.</title>
        <authorList>
            <person name="Chaturvedi A."/>
            <person name="Li X."/>
            <person name="Dhandapani V."/>
            <person name="Marshall H."/>
            <person name="Kissane S."/>
            <person name="Cuenca-Cambronero M."/>
            <person name="Asole G."/>
            <person name="Calvet F."/>
            <person name="Ruiz-Romero M."/>
            <person name="Marangio P."/>
            <person name="Guigo R."/>
            <person name="Rago D."/>
            <person name="Mirbahai L."/>
            <person name="Eastwood N."/>
            <person name="Colbourne J.K."/>
            <person name="Zhou J."/>
            <person name="Mallon E."/>
            <person name="Orsini L."/>
        </authorList>
    </citation>
    <scope>NUCLEOTIDE SEQUENCE [LARGE SCALE GENOMIC DNA]</scope>
    <source>
        <strain evidence="2">LRV0_1</strain>
    </source>
</reference>
<evidence type="ECO:0008006" key="4">
    <source>
        <dbReference type="Google" id="ProtNLM"/>
    </source>
</evidence>
<feature type="signal peptide" evidence="1">
    <location>
        <begin position="1"/>
        <end position="27"/>
    </location>
</feature>
<evidence type="ECO:0000313" key="3">
    <source>
        <dbReference type="Proteomes" id="UP001234178"/>
    </source>
</evidence>
<comment type="caution">
    <text evidence="2">The sequence shown here is derived from an EMBL/GenBank/DDBJ whole genome shotgun (WGS) entry which is preliminary data.</text>
</comment>
<dbReference type="EMBL" id="JAOYFB010000001">
    <property type="protein sequence ID" value="KAK4004076.1"/>
    <property type="molecule type" value="Genomic_DNA"/>
</dbReference>